<dbReference type="RefSeq" id="WP_143736052.1">
    <property type="nucleotide sequence ID" value="NZ_FWXJ01000001.1"/>
</dbReference>
<organism evidence="9 10">
    <name type="scientific">Polynucleobacter kasalickyi</name>
    <dbReference type="NCBI Taxonomy" id="1938817"/>
    <lineage>
        <taxon>Bacteria</taxon>
        <taxon>Pseudomonadati</taxon>
        <taxon>Pseudomonadota</taxon>
        <taxon>Betaproteobacteria</taxon>
        <taxon>Burkholderiales</taxon>
        <taxon>Burkholderiaceae</taxon>
        <taxon>Polynucleobacter</taxon>
    </lineage>
</organism>
<comment type="PTM">
    <text evidence="7">Binds 1 heme group per subunit.</text>
</comment>
<dbReference type="SUPFAM" id="SSF47175">
    <property type="entry name" value="Cytochromes"/>
    <property type="match status" value="1"/>
</dbReference>
<dbReference type="InterPro" id="IPR015984">
    <property type="entry name" value="Cyt_c_prime_subgr"/>
</dbReference>
<dbReference type="InterPro" id="IPR002321">
    <property type="entry name" value="Cyt_c_II"/>
</dbReference>
<dbReference type="AlphaFoldDB" id="A0A1W1Y2K1"/>
<dbReference type="GO" id="GO:0009055">
    <property type="term" value="F:electron transfer activity"/>
    <property type="evidence" value="ECO:0007669"/>
    <property type="project" value="InterPro"/>
</dbReference>
<keyword evidence="2 7" id="KW-0349">Heme</keyword>
<feature type="binding site" description="axial binding residue" evidence="6">
    <location>
        <position position="144"/>
    </location>
    <ligand>
        <name>heme c</name>
        <dbReference type="ChEBI" id="CHEBI:61717"/>
    </ligand>
    <ligandPart>
        <name>Fe</name>
        <dbReference type="ChEBI" id="CHEBI:18248"/>
    </ligandPart>
</feature>
<dbReference type="Gene3D" id="1.20.120.10">
    <property type="entry name" value="Cytochrome c/b562"/>
    <property type="match status" value="1"/>
</dbReference>
<gene>
    <name evidence="9" type="ORF">SAMN06296008_101162</name>
</gene>
<dbReference type="Pfam" id="PF01322">
    <property type="entry name" value="Cytochrom_C_2"/>
    <property type="match status" value="1"/>
</dbReference>
<sequence>MKLRLIAISTLVAATALTATIVNAQFAKPDAAIKYRKAAFTVMGTHFGRIGAVVKGEVPFNKEDVAKNAAIVASMSHLPWQGFGPGTEGGDALPSVWSETAKFTSNSEKLTAATAALNTAAQSGDLDAVKKAFGAAGQACKACHDDFKKKG</sequence>
<feature type="binding site" description="covalent" evidence="7">
    <location>
        <position position="140"/>
    </location>
    <ligand>
        <name>heme c</name>
        <dbReference type="ChEBI" id="CHEBI:61717"/>
    </ligand>
</feature>
<evidence type="ECO:0000256" key="6">
    <source>
        <dbReference type="PIRSR" id="PIRSR000027-1"/>
    </source>
</evidence>
<feature type="chain" id="PRO_5012031828" evidence="8">
    <location>
        <begin position="25"/>
        <end position="151"/>
    </location>
</feature>
<evidence type="ECO:0000256" key="4">
    <source>
        <dbReference type="ARBA" id="ARBA00022982"/>
    </source>
</evidence>
<feature type="binding site" description="covalent" evidence="7">
    <location>
        <position position="143"/>
    </location>
    <ligand>
        <name>heme c</name>
        <dbReference type="ChEBI" id="CHEBI:61717"/>
    </ligand>
</feature>
<keyword evidence="1" id="KW-0813">Transport</keyword>
<dbReference type="InterPro" id="IPR010980">
    <property type="entry name" value="Cyt_c/b562"/>
</dbReference>
<reference evidence="9 10" key="1">
    <citation type="submission" date="2017-04" db="EMBL/GenBank/DDBJ databases">
        <authorList>
            <person name="Afonso C.L."/>
            <person name="Miller P.J."/>
            <person name="Scott M.A."/>
            <person name="Spackman E."/>
            <person name="Goraichik I."/>
            <person name="Dimitrov K.M."/>
            <person name="Suarez D.L."/>
            <person name="Swayne D.E."/>
        </authorList>
    </citation>
    <scope>NUCLEOTIDE SEQUENCE [LARGE SCALE GENOMIC DNA]</scope>
    <source>
        <strain evidence="9 10">VK13</strain>
    </source>
</reference>
<dbReference type="PIRSF" id="PIRSF000027">
    <property type="entry name" value="Cytc_c_prime"/>
    <property type="match status" value="1"/>
</dbReference>
<keyword evidence="10" id="KW-1185">Reference proteome</keyword>
<evidence type="ECO:0000313" key="9">
    <source>
        <dbReference type="EMBL" id="SMC30367.1"/>
    </source>
</evidence>
<name>A0A1W1Y2K1_9BURK</name>
<dbReference type="InterPro" id="IPR012127">
    <property type="entry name" value="Cyt_c_prime"/>
</dbReference>
<evidence type="ECO:0000313" key="10">
    <source>
        <dbReference type="Proteomes" id="UP000192708"/>
    </source>
</evidence>
<evidence type="ECO:0000256" key="2">
    <source>
        <dbReference type="ARBA" id="ARBA00022617"/>
    </source>
</evidence>
<evidence type="ECO:0000256" key="1">
    <source>
        <dbReference type="ARBA" id="ARBA00022448"/>
    </source>
</evidence>
<dbReference type="GO" id="GO:0020037">
    <property type="term" value="F:heme binding"/>
    <property type="evidence" value="ECO:0007669"/>
    <property type="project" value="InterPro"/>
</dbReference>
<dbReference type="OrthoDB" id="5520910at2"/>
<evidence type="ECO:0000256" key="3">
    <source>
        <dbReference type="ARBA" id="ARBA00022723"/>
    </source>
</evidence>
<dbReference type="Proteomes" id="UP000192708">
    <property type="component" value="Unassembled WGS sequence"/>
</dbReference>
<proteinExistence type="predicted"/>
<dbReference type="GO" id="GO:0022900">
    <property type="term" value="P:electron transport chain"/>
    <property type="evidence" value="ECO:0007669"/>
    <property type="project" value="InterPro"/>
</dbReference>
<evidence type="ECO:0000256" key="5">
    <source>
        <dbReference type="ARBA" id="ARBA00023004"/>
    </source>
</evidence>
<keyword evidence="5 6" id="KW-0408">Iron</keyword>
<evidence type="ECO:0000256" key="8">
    <source>
        <dbReference type="SAM" id="SignalP"/>
    </source>
</evidence>
<accession>A0A1W1Y2K1</accession>
<dbReference type="GO" id="GO:0042597">
    <property type="term" value="C:periplasmic space"/>
    <property type="evidence" value="ECO:0007669"/>
    <property type="project" value="InterPro"/>
</dbReference>
<dbReference type="GO" id="GO:0005506">
    <property type="term" value="F:iron ion binding"/>
    <property type="evidence" value="ECO:0007669"/>
    <property type="project" value="InterPro"/>
</dbReference>
<evidence type="ECO:0000256" key="7">
    <source>
        <dbReference type="PIRSR" id="PIRSR000027-2"/>
    </source>
</evidence>
<feature type="signal peptide" evidence="8">
    <location>
        <begin position="1"/>
        <end position="24"/>
    </location>
</feature>
<dbReference type="PROSITE" id="PS51009">
    <property type="entry name" value="CYTCII"/>
    <property type="match status" value="1"/>
</dbReference>
<keyword evidence="3 6" id="KW-0479">Metal-binding</keyword>
<dbReference type="PRINTS" id="PR00608">
    <property type="entry name" value="CYTCHROMECII"/>
</dbReference>
<protein>
    <submittedName>
        <fullName evidence="9">Cytochrome c556</fullName>
    </submittedName>
</protein>
<dbReference type="STRING" id="1938817.SAMN06296008_101162"/>
<dbReference type="EMBL" id="FWXJ01000001">
    <property type="protein sequence ID" value="SMC30367.1"/>
    <property type="molecule type" value="Genomic_DNA"/>
</dbReference>
<keyword evidence="4" id="KW-0249">Electron transport</keyword>
<keyword evidence="8" id="KW-0732">Signal</keyword>